<proteinExistence type="inferred from homology"/>
<sequence length="921" mass="100137">MAELLQNMVRDRAGDVALTDERTTRTWAELDRSVDRWIGVLRGAGLAEGDRVAFVLGNRHETFEALLACVHAGLVAVPVNWHLTAPEIAHILTDCGARAVLTEAAYAEVVRDAVRRTPAGPELLVTVDGGERFTALDDLPVGPVVPAVSGGVLLYTSGTSGRPKGVVNPLLKVGAPIDRVAATTEALGGGLGIPTDGQALLVGPWYHSAQLFFAQFPLLRGCTLVIRRGFDPVEVLRLIDEEKITISHLVPTQFIRLLRVDAATRAAFSGASLARIWHGGGPCPPETKRAMIDWWGPVFVEYYAATEAGIVTLADSHTWLARPGTVGRPAPPTEVVVVDDEGRAVPAGQAGRVAVRRPPGRGFHYHNAPEQTENAHVAPHTFTVGDLGYLDQDGYLFLTGRSAELIVTGGVNVYPAEVEAVLLTHPAVQDGVVIGVPDPEFGERIRALVQLDPAWPAEGIEKILDAHCRAGLAGFKVPRSYEVVDRIPREPTGKVPRRALRDRYQSSLLADPASYLTGVPHDEFARRRREAPVAWVDEVELTRTDQDRAVRSRGPGFWAVTRYAAVSEVSRDPATFSSAVGGAFLADPRTPQDLERNRQLLINMDAPEHAWVRRLIAGAFTPRAVGRLGELVTRHAEEVVARAVAAREIDVVADLAAELPLLVLTDLLGMPQSDRALLFEWSNNLVGFDDPRYGGGSVQRYRDTFAAAFGYVRQVAAERRARPTDDLLSLLVHAESDGRGLTDAQLCQLWLLLVIAGNETTRHLISNGVQALLEHPEQRDRLIADPDLTGPAVEELLRWVTPIMQFRRTATRDTILDGTPITAGDKVVVFYTSANRDSAAFAHPDRLDLGRDPNPHLAFGIGPHFCLGAHLARMEMAAFLTAIRPHLGGLRLTGPVHRMRTNFMNAITAMPARFDAAPEGE</sequence>
<evidence type="ECO:0000259" key="2">
    <source>
        <dbReference type="Pfam" id="PF00501"/>
    </source>
</evidence>
<dbReference type="RefSeq" id="WP_377514408.1">
    <property type="nucleotide sequence ID" value="NZ_JBHSQS010000015.1"/>
</dbReference>
<dbReference type="PRINTS" id="PR00359">
    <property type="entry name" value="BP450"/>
</dbReference>
<dbReference type="Gene3D" id="3.40.50.12780">
    <property type="entry name" value="N-terminal domain of ligase-like"/>
    <property type="match status" value="1"/>
</dbReference>
<dbReference type="InterPro" id="IPR001128">
    <property type="entry name" value="Cyt_P450"/>
</dbReference>
<dbReference type="InterPro" id="IPR045851">
    <property type="entry name" value="AMP-bd_C_sf"/>
</dbReference>
<dbReference type="Gene3D" id="3.30.300.30">
    <property type="match status" value="1"/>
</dbReference>
<dbReference type="InterPro" id="IPR017972">
    <property type="entry name" value="Cyt_P450_CS"/>
</dbReference>
<dbReference type="SUPFAM" id="SSF56801">
    <property type="entry name" value="Acetyl-CoA synthetase-like"/>
    <property type="match status" value="1"/>
</dbReference>
<dbReference type="PANTHER" id="PTHR46696:SF4">
    <property type="entry name" value="BIOTIN BIOSYNTHESIS CYTOCHROME P450"/>
    <property type="match status" value="1"/>
</dbReference>
<dbReference type="Pfam" id="PF13193">
    <property type="entry name" value="AMP-binding_C"/>
    <property type="match status" value="1"/>
</dbReference>
<dbReference type="Pfam" id="PF00067">
    <property type="entry name" value="p450"/>
    <property type="match status" value="1"/>
</dbReference>
<dbReference type="Pfam" id="PF00501">
    <property type="entry name" value="AMP-binding"/>
    <property type="match status" value="1"/>
</dbReference>
<dbReference type="PROSITE" id="PS00455">
    <property type="entry name" value="AMP_BINDING"/>
    <property type="match status" value="1"/>
</dbReference>
<feature type="domain" description="AMP-binding enzyme C-terminal" evidence="3">
    <location>
        <begin position="417"/>
        <end position="494"/>
    </location>
</feature>
<feature type="domain" description="AMP-dependent synthetase/ligase" evidence="2">
    <location>
        <begin position="9"/>
        <end position="358"/>
    </location>
</feature>
<dbReference type="Gene3D" id="1.10.630.10">
    <property type="entry name" value="Cytochrome P450"/>
    <property type="match status" value="1"/>
</dbReference>
<accession>A0ABW1HCJ1</accession>
<name>A0ABW1HCJ1_9ACTN</name>
<dbReference type="InterPro" id="IPR000873">
    <property type="entry name" value="AMP-dep_synth/lig_dom"/>
</dbReference>
<keyword evidence="5" id="KW-1185">Reference proteome</keyword>
<dbReference type="PROSITE" id="PS00086">
    <property type="entry name" value="CYTOCHROME_P450"/>
    <property type="match status" value="1"/>
</dbReference>
<evidence type="ECO:0000259" key="3">
    <source>
        <dbReference type="Pfam" id="PF13193"/>
    </source>
</evidence>
<gene>
    <name evidence="4" type="ORF">ACFQGL_22970</name>
</gene>
<dbReference type="InterPro" id="IPR020845">
    <property type="entry name" value="AMP-binding_CS"/>
</dbReference>
<evidence type="ECO:0000256" key="1">
    <source>
        <dbReference type="ARBA" id="ARBA00010617"/>
    </source>
</evidence>
<organism evidence="4 5">
    <name type="scientific">Micromonospora vulcania</name>
    <dbReference type="NCBI Taxonomy" id="1441873"/>
    <lineage>
        <taxon>Bacteria</taxon>
        <taxon>Bacillati</taxon>
        <taxon>Actinomycetota</taxon>
        <taxon>Actinomycetes</taxon>
        <taxon>Micromonosporales</taxon>
        <taxon>Micromonosporaceae</taxon>
        <taxon>Micromonospora</taxon>
    </lineage>
</organism>
<dbReference type="InterPro" id="IPR036396">
    <property type="entry name" value="Cyt_P450_sf"/>
</dbReference>
<protein>
    <submittedName>
        <fullName evidence="4">Cytochrome P450</fullName>
    </submittedName>
</protein>
<dbReference type="SUPFAM" id="SSF48264">
    <property type="entry name" value="Cytochrome P450"/>
    <property type="match status" value="1"/>
</dbReference>
<dbReference type="EMBL" id="JBHSQS010000015">
    <property type="protein sequence ID" value="MFC5926202.1"/>
    <property type="molecule type" value="Genomic_DNA"/>
</dbReference>
<reference evidence="5" key="1">
    <citation type="journal article" date="2019" name="Int. J. Syst. Evol. Microbiol.">
        <title>The Global Catalogue of Microorganisms (GCM) 10K type strain sequencing project: providing services to taxonomists for standard genome sequencing and annotation.</title>
        <authorList>
            <consortium name="The Broad Institute Genomics Platform"/>
            <consortium name="The Broad Institute Genome Sequencing Center for Infectious Disease"/>
            <person name="Wu L."/>
            <person name="Ma J."/>
        </authorList>
    </citation>
    <scope>NUCLEOTIDE SEQUENCE [LARGE SCALE GENOMIC DNA]</scope>
    <source>
        <strain evidence="5">CGMCC 4.7144</strain>
    </source>
</reference>
<dbReference type="InterPro" id="IPR042099">
    <property type="entry name" value="ANL_N_sf"/>
</dbReference>
<dbReference type="InterPro" id="IPR025110">
    <property type="entry name" value="AMP-bd_C"/>
</dbReference>
<dbReference type="Proteomes" id="UP001596226">
    <property type="component" value="Unassembled WGS sequence"/>
</dbReference>
<dbReference type="CDD" id="cd11033">
    <property type="entry name" value="CYP142-like"/>
    <property type="match status" value="1"/>
</dbReference>
<evidence type="ECO:0000313" key="5">
    <source>
        <dbReference type="Proteomes" id="UP001596226"/>
    </source>
</evidence>
<evidence type="ECO:0000313" key="4">
    <source>
        <dbReference type="EMBL" id="MFC5926202.1"/>
    </source>
</evidence>
<dbReference type="PANTHER" id="PTHR46696">
    <property type="entry name" value="P450, PUTATIVE (EUROFUNG)-RELATED"/>
    <property type="match status" value="1"/>
</dbReference>
<dbReference type="InterPro" id="IPR002397">
    <property type="entry name" value="Cyt_P450_B"/>
</dbReference>
<comment type="caution">
    <text evidence="4">The sequence shown here is derived from an EMBL/GenBank/DDBJ whole genome shotgun (WGS) entry which is preliminary data.</text>
</comment>
<comment type="similarity">
    <text evidence="1">Belongs to the cytochrome P450 family.</text>
</comment>